<feature type="region of interest" description="Disordered" evidence="7">
    <location>
        <begin position="581"/>
        <end position="624"/>
    </location>
</feature>
<evidence type="ECO:0000256" key="1">
    <source>
        <dbReference type="ARBA" id="ARBA00004123"/>
    </source>
</evidence>
<evidence type="ECO:0000256" key="3">
    <source>
        <dbReference type="ARBA" id="ARBA00023015"/>
    </source>
</evidence>
<keyword evidence="3" id="KW-0805">Transcription regulation</keyword>
<feature type="compositionally biased region" description="Polar residues" evidence="7">
    <location>
        <begin position="586"/>
        <end position="608"/>
    </location>
</feature>
<feature type="region of interest" description="Disordered" evidence="7">
    <location>
        <begin position="430"/>
        <end position="501"/>
    </location>
</feature>
<feature type="region of interest" description="Disordered" evidence="7">
    <location>
        <begin position="286"/>
        <end position="317"/>
    </location>
</feature>
<dbReference type="FunFam" id="2.20.25.80:FF:000001">
    <property type="entry name" value="WRKY transcription factor 33"/>
    <property type="match status" value="1"/>
</dbReference>
<dbReference type="InterPro" id="IPR003657">
    <property type="entry name" value="WRKY_dom"/>
</dbReference>
<dbReference type="FunFam" id="2.20.25.80:FF:000006">
    <property type="entry name" value="WRKY transcription factor"/>
    <property type="match status" value="1"/>
</dbReference>
<evidence type="ECO:0000313" key="9">
    <source>
        <dbReference type="EMBL" id="KAK9673473.1"/>
    </source>
</evidence>
<keyword evidence="2" id="KW-0677">Repeat</keyword>
<dbReference type="Pfam" id="PF03106">
    <property type="entry name" value="WRKY"/>
    <property type="match status" value="2"/>
</dbReference>
<feature type="compositionally biased region" description="Polar residues" evidence="7">
    <location>
        <begin position="383"/>
        <end position="396"/>
    </location>
</feature>
<keyword evidence="4" id="KW-0238">DNA-binding</keyword>
<protein>
    <recommendedName>
        <fullName evidence="8">WRKY domain-containing protein</fullName>
    </recommendedName>
</protein>
<feature type="domain" description="WRKY" evidence="8">
    <location>
        <begin position="516"/>
        <end position="581"/>
    </location>
</feature>
<evidence type="ECO:0000256" key="4">
    <source>
        <dbReference type="ARBA" id="ARBA00023125"/>
    </source>
</evidence>
<keyword evidence="10" id="KW-1185">Reference proteome</keyword>
<feature type="domain" description="WRKY" evidence="8">
    <location>
        <begin position="308"/>
        <end position="372"/>
    </location>
</feature>
<feature type="compositionally biased region" description="Polar residues" evidence="7">
    <location>
        <begin position="453"/>
        <end position="464"/>
    </location>
</feature>
<dbReference type="SUPFAM" id="SSF118290">
    <property type="entry name" value="WRKY DNA-binding domain"/>
    <property type="match status" value="2"/>
</dbReference>
<evidence type="ECO:0000259" key="8">
    <source>
        <dbReference type="PROSITE" id="PS50811"/>
    </source>
</evidence>
<dbReference type="GO" id="GO:0005634">
    <property type="term" value="C:nucleus"/>
    <property type="evidence" value="ECO:0007669"/>
    <property type="project" value="UniProtKB-SubCell"/>
</dbReference>
<comment type="subcellular location">
    <subcellularLocation>
        <location evidence="1">Nucleus</location>
    </subcellularLocation>
</comment>
<name>A0AAW1HBR0_SAPOF</name>
<dbReference type="GO" id="GO:0043565">
    <property type="term" value="F:sequence-specific DNA binding"/>
    <property type="evidence" value="ECO:0007669"/>
    <property type="project" value="InterPro"/>
</dbReference>
<gene>
    <name evidence="9" type="ORF">RND81_12G169500</name>
</gene>
<dbReference type="InterPro" id="IPR036576">
    <property type="entry name" value="WRKY_dom_sf"/>
</dbReference>
<feature type="compositionally biased region" description="Polar residues" evidence="7">
    <location>
        <begin position="286"/>
        <end position="295"/>
    </location>
</feature>
<proteinExistence type="predicted"/>
<dbReference type="SMART" id="SM00774">
    <property type="entry name" value="WRKY"/>
    <property type="match status" value="2"/>
</dbReference>
<dbReference type="InterPro" id="IPR044810">
    <property type="entry name" value="WRKY_plant"/>
</dbReference>
<evidence type="ECO:0000256" key="6">
    <source>
        <dbReference type="ARBA" id="ARBA00023242"/>
    </source>
</evidence>
<dbReference type="Gene3D" id="2.20.25.80">
    <property type="entry name" value="WRKY domain"/>
    <property type="match status" value="2"/>
</dbReference>
<dbReference type="AlphaFoldDB" id="A0AAW1HBR0"/>
<keyword evidence="5" id="KW-0804">Transcription</keyword>
<keyword evidence="6" id="KW-0539">Nucleus</keyword>
<organism evidence="9 10">
    <name type="scientific">Saponaria officinalis</name>
    <name type="common">Common soapwort</name>
    <name type="synonym">Lychnis saponaria</name>
    <dbReference type="NCBI Taxonomy" id="3572"/>
    <lineage>
        <taxon>Eukaryota</taxon>
        <taxon>Viridiplantae</taxon>
        <taxon>Streptophyta</taxon>
        <taxon>Embryophyta</taxon>
        <taxon>Tracheophyta</taxon>
        <taxon>Spermatophyta</taxon>
        <taxon>Magnoliopsida</taxon>
        <taxon>eudicotyledons</taxon>
        <taxon>Gunneridae</taxon>
        <taxon>Pentapetalae</taxon>
        <taxon>Caryophyllales</taxon>
        <taxon>Caryophyllaceae</taxon>
        <taxon>Caryophylleae</taxon>
        <taxon>Saponaria</taxon>
    </lineage>
</organism>
<dbReference type="PROSITE" id="PS50811">
    <property type="entry name" value="WRKY"/>
    <property type="match status" value="2"/>
</dbReference>
<dbReference type="EMBL" id="JBDFQZ010000012">
    <property type="protein sequence ID" value="KAK9673473.1"/>
    <property type="molecule type" value="Genomic_DNA"/>
</dbReference>
<evidence type="ECO:0000313" key="10">
    <source>
        <dbReference type="Proteomes" id="UP001443914"/>
    </source>
</evidence>
<reference evidence="9" key="1">
    <citation type="submission" date="2024-03" db="EMBL/GenBank/DDBJ databases">
        <title>WGS assembly of Saponaria officinalis var. Norfolk2.</title>
        <authorList>
            <person name="Jenkins J."/>
            <person name="Shu S."/>
            <person name="Grimwood J."/>
            <person name="Barry K."/>
            <person name="Goodstein D."/>
            <person name="Schmutz J."/>
            <person name="Leebens-Mack J."/>
            <person name="Osbourn A."/>
        </authorList>
    </citation>
    <scope>NUCLEOTIDE SEQUENCE [LARGE SCALE GENOMIC DNA]</scope>
    <source>
        <strain evidence="9">JIC</strain>
    </source>
</reference>
<dbReference type="PANTHER" id="PTHR31221">
    <property type="entry name" value="WRKY TRANSCRIPTION FACTOR PROTEIN 1-RELATED"/>
    <property type="match status" value="1"/>
</dbReference>
<comment type="caution">
    <text evidence="9">The sequence shown here is derived from an EMBL/GenBank/DDBJ whole genome shotgun (WGS) entry which is preliminary data.</text>
</comment>
<feature type="region of interest" description="Disordered" evidence="7">
    <location>
        <begin position="364"/>
        <end position="396"/>
    </location>
</feature>
<evidence type="ECO:0000256" key="5">
    <source>
        <dbReference type="ARBA" id="ARBA00023163"/>
    </source>
</evidence>
<dbReference type="GO" id="GO:0003700">
    <property type="term" value="F:DNA-binding transcription factor activity"/>
    <property type="evidence" value="ECO:0007669"/>
    <property type="project" value="InterPro"/>
</dbReference>
<dbReference type="PANTHER" id="PTHR31221:SF126">
    <property type="entry name" value="WRKY DOMAIN-CONTAINING PROTEIN"/>
    <property type="match status" value="1"/>
</dbReference>
<sequence>MIRMEEHLEELDEWRDITMSPRGTFSDFGRDHTVNKSFGDKFSRGEGDLGGNDRVNDVENSMFGVEKASSTLEGCGNDDELSRRGKNLGSIAERRARKCGFNAAKISSPRFRTSNPLPSLGSSSPFLTIPAGISPHLLLDSPILLPNSQLSPTTGTFAQPSFDRDGQMMMPSVHADAEYDCDGGLSSMFKSRADATSLASLSDVQQNQHLVAHVDGQNLSSMQQPVNFEFPARLSKGVGMNCSAPLPPDRKFSNEPSLNSNSSILQPSGTNVLACVQMPVKNEISMQDDSGTQNSFEEDPKESYPSAGSARTTEDGFNWRKYGQKQVKGSEYPRSYYKCTHPNCQVKKKVERSHDGQITEIIYKNAHNHPKPQPCRKSPFGSFPSNETSDAGNGSSSYCAKAEGCSVWQNAKVDANIGTDWQIDGVERPSSVVTEISDPPSIAEKTPFGVLESTGTPEFSSTLGNYDDDEEDAATPGDLLPGDDDEKEPDSKRRNTETTLGSRALRAPRVVVQIESDVDILDDGYRWRKYGQKVVKGNPNPRSYYKCTSAGCNVRKHVERASHNLKYVITTYEGKHNHEVPAARNSCHNSGSGTLPTSAPNTHSNLPLTRNPHHPKPEPHGQDLPPPFDARMGCNNDFLRSNFLGAGPPPFYQMKYPTLPNTSSYNPFGLPSHHPAYSGGIMPTIPDLPMPPQVGFSHSSTNFSNPERMLSSIQPLYVGQQPEDIDVKPIRPKQEQGDESLYASDINNSDLYNIMGNFPS</sequence>
<dbReference type="Proteomes" id="UP001443914">
    <property type="component" value="Unassembled WGS sequence"/>
</dbReference>
<evidence type="ECO:0000256" key="2">
    <source>
        <dbReference type="ARBA" id="ARBA00022737"/>
    </source>
</evidence>
<evidence type="ECO:0000256" key="7">
    <source>
        <dbReference type="SAM" id="MobiDB-lite"/>
    </source>
</evidence>
<accession>A0AAW1HBR0</accession>